<protein>
    <submittedName>
        <fullName evidence="6">Iron complex transport system substrate-binding protein</fullName>
    </submittedName>
</protein>
<evidence type="ECO:0000256" key="2">
    <source>
        <dbReference type="ARBA" id="ARBA00008814"/>
    </source>
</evidence>
<dbReference type="Gene3D" id="3.40.50.1980">
    <property type="entry name" value="Nitrogenase molybdenum iron protein domain"/>
    <property type="match status" value="2"/>
</dbReference>
<dbReference type="PANTHER" id="PTHR30532">
    <property type="entry name" value="IRON III DICITRATE-BINDING PERIPLASMIC PROTEIN"/>
    <property type="match status" value="1"/>
</dbReference>
<dbReference type="PROSITE" id="PS50983">
    <property type="entry name" value="FE_B12_PBP"/>
    <property type="match status" value="1"/>
</dbReference>
<dbReference type="GO" id="GO:1901678">
    <property type="term" value="P:iron coordination entity transport"/>
    <property type="evidence" value="ECO:0007669"/>
    <property type="project" value="UniProtKB-ARBA"/>
</dbReference>
<dbReference type="Proteomes" id="UP000568380">
    <property type="component" value="Unassembled WGS sequence"/>
</dbReference>
<dbReference type="InterPro" id="IPR051313">
    <property type="entry name" value="Bact_iron-sidero_bind"/>
</dbReference>
<evidence type="ECO:0000313" key="7">
    <source>
        <dbReference type="Proteomes" id="UP000568380"/>
    </source>
</evidence>
<evidence type="ECO:0000256" key="4">
    <source>
        <dbReference type="ARBA" id="ARBA00022729"/>
    </source>
</evidence>
<sequence>MIRPTAGSALRATSQKSFGRQSFGRRGFLTGLGALGMALAVPGCAKEDSKPSPAGATGSVDRVIEHAYGKTTVPKDPKRIVALGQTDIDVLVALGVPPVAVGVFSGDWYSPLHPWNKAAFPKNPDFLDFEEYSIEKILALKPDLITGVMGGMTKKEYDKLSSICPVVAQPKGFTDWNAPLEQQTRMLATALGREDKGKTLVDGVAGQVKAAVAANPGFAGLTVAIAECWGDTFKVIGPATPRSKFFTNLGFKSLPELDALVGTAYSADISSEKLSLIGAADLVLWTTDGGQVEALKKNPVVSGLKSTKEGRSLWSTGMKVDSAFWSMDWGTVLSLPYAIEHVIPQIKAAIDGNTSTKVENFSS</sequence>
<keyword evidence="3" id="KW-0813">Transport</keyword>
<dbReference type="SUPFAM" id="SSF53807">
    <property type="entry name" value="Helical backbone' metal receptor"/>
    <property type="match status" value="1"/>
</dbReference>
<proteinExistence type="inferred from homology"/>
<comment type="similarity">
    <text evidence="2">Belongs to the bacterial solute-binding protein 8 family.</text>
</comment>
<dbReference type="PROSITE" id="PS51318">
    <property type="entry name" value="TAT"/>
    <property type="match status" value="1"/>
</dbReference>
<dbReference type="Pfam" id="PF01497">
    <property type="entry name" value="Peripla_BP_2"/>
    <property type="match status" value="1"/>
</dbReference>
<dbReference type="EMBL" id="JACHIN010000002">
    <property type="protein sequence ID" value="MBB5076483.1"/>
    <property type="molecule type" value="Genomic_DNA"/>
</dbReference>
<dbReference type="InterPro" id="IPR002491">
    <property type="entry name" value="ABC_transptr_periplasmic_BD"/>
</dbReference>
<dbReference type="GO" id="GO:0030288">
    <property type="term" value="C:outer membrane-bounded periplasmic space"/>
    <property type="evidence" value="ECO:0007669"/>
    <property type="project" value="TreeGrafter"/>
</dbReference>
<dbReference type="RefSeq" id="WP_184959926.1">
    <property type="nucleotide sequence ID" value="NZ_JACHIN010000002.1"/>
</dbReference>
<keyword evidence="7" id="KW-1185">Reference proteome</keyword>
<accession>A0A7W7ZZ31</accession>
<comment type="subcellular location">
    <subcellularLocation>
        <location evidence="1">Cell envelope</location>
    </subcellularLocation>
</comment>
<evidence type="ECO:0000259" key="5">
    <source>
        <dbReference type="PROSITE" id="PS50983"/>
    </source>
</evidence>
<dbReference type="InterPro" id="IPR006311">
    <property type="entry name" value="TAT_signal"/>
</dbReference>
<evidence type="ECO:0000256" key="1">
    <source>
        <dbReference type="ARBA" id="ARBA00004196"/>
    </source>
</evidence>
<name>A0A7W7ZZ31_9ACTN</name>
<dbReference type="PANTHER" id="PTHR30532:SF24">
    <property type="entry name" value="FERRIC ENTEROBACTIN-BINDING PERIPLASMIC PROTEIN FEPB"/>
    <property type="match status" value="1"/>
</dbReference>
<reference evidence="6 7" key="1">
    <citation type="submission" date="2020-08" db="EMBL/GenBank/DDBJ databases">
        <title>Genomic Encyclopedia of Type Strains, Phase IV (KMG-IV): sequencing the most valuable type-strain genomes for metagenomic binning, comparative biology and taxonomic classification.</title>
        <authorList>
            <person name="Goeker M."/>
        </authorList>
    </citation>
    <scope>NUCLEOTIDE SEQUENCE [LARGE SCALE GENOMIC DNA]</scope>
    <source>
        <strain evidence="6 7">DSM 45385</strain>
    </source>
</reference>
<comment type="caution">
    <text evidence="6">The sequence shown here is derived from an EMBL/GenBank/DDBJ whole genome shotgun (WGS) entry which is preliminary data.</text>
</comment>
<keyword evidence="4" id="KW-0732">Signal</keyword>
<feature type="domain" description="Fe/B12 periplasmic-binding" evidence="5">
    <location>
        <begin position="79"/>
        <end position="350"/>
    </location>
</feature>
<evidence type="ECO:0000256" key="3">
    <source>
        <dbReference type="ARBA" id="ARBA00022448"/>
    </source>
</evidence>
<gene>
    <name evidence="6" type="ORF">HNR40_001947</name>
</gene>
<dbReference type="AlphaFoldDB" id="A0A7W7ZZ31"/>
<organism evidence="6 7">
    <name type="scientific">Nonomuraea endophytica</name>
    <dbReference type="NCBI Taxonomy" id="714136"/>
    <lineage>
        <taxon>Bacteria</taxon>
        <taxon>Bacillati</taxon>
        <taxon>Actinomycetota</taxon>
        <taxon>Actinomycetes</taxon>
        <taxon>Streptosporangiales</taxon>
        <taxon>Streptosporangiaceae</taxon>
        <taxon>Nonomuraea</taxon>
    </lineage>
</organism>
<evidence type="ECO:0000313" key="6">
    <source>
        <dbReference type="EMBL" id="MBB5076483.1"/>
    </source>
</evidence>